<protein>
    <submittedName>
        <fullName evidence="1">Uncharacterized protein</fullName>
    </submittedName>
</protein>
<sequence>MQAHAGASELQGGACGVLLNLAEREKHRWKIESGGIGMVAAAMQRHCQDIRDEEVLEQGCQALSGSRRPASASREDLRPHVLAASGRDAAALAASYAPPGGGGCGRAQKMGRMLQEVLAVAC</sequence>
<keyword evidence="2" id="KW-1185">Reference proteome</keyword>
<comment type="caution">
    <text evidence="1">The sequence shown here is derived from an EMBL/GenBank/DDBJ whole genome shotgun (WGS) entry which is preliminary data.</text>
</comment>
<gene>
    <name evidence="1" type="ORF">PCOR1329_LOCUS56876</name>
</gene>
<organism evidence="1 2">
    <name type="scientific">Prorocentrum cordatum</name>
    <dbReference type="NCBI Taxonomy" id="2364126"/>
    <lineage>
        <taxon>Eukaryota</taxon>
        <taxon>Sar</taxon>
        <taxon>Alveolata</taxon>
        <taxon>Dinophyceae</taxon>
        <taxon>Prorocentrales</taxon>
        <taxon>Prorocentraceae</taxon>
        <taxon>Prorocentrum</taxon>
    </lineage>
</organism>
<dbReference type="Proteomes" id="UP001189429">
    <property type="component" value="Unassembled WGS sequence"/>
</dbReference>
<proteinExistence type="predicted"/>
<evidence type="ECO:0000313" key="1">
    <source>
        <dbReference type="EMBL" id="CAK0870892.1"/>
    </source>
</evidence>
<name>A0ABN9VDM4_9DINO</name>
<accession>A0ABN9VDM4</accession>
<dbReference type="EMBL" id="CAUYUJ010017013">
    <property type="protein sequence ID" value="CAK0870892.1"/>
    <property type="molecule type" value="Genomic_DNA"/>
</dbReference>
<evidence type="ECO:0000313" key="2">
    <source>
        <dbReference type="Proteomes" id="UP001189429"/>
    </source>
</evidence>
<reference evidence="1" key="1">
    <citation type="submission" date="2023-10" db="EMBL/GenBank/DDBJ databases">
        <authorList>
            <person name="Chen Y."/>
            <person name="Shah S."/>
            <person name="Dougan E. K."/>
            <person name="Thang M."/>
            <person name="Chan C."/>
        </authorList>
    </citation>
    <scope>NUCLEOTIDE SEQUENCE [LARGE SCALE GENOMIC DNA]</scope>
</reference>